<evidence type="ECO:0000313" key="1">
    <source>
        <dbReference type="EMBL" id="CAK0800928.1"/>
    </source>
</evidence>
<dbReference type="EMBL" id="CAUYUJ010002472">
    <property type="protein sequence ID" value="CAK0800928.1"/>
    <property type="molecule type" value="Genomic_DNA"/>
</dbReference>
<name>A0ABN9Q5B2_9DINO</name>
<gene>
    <name evidence="1" type="ORF">PCOR1329_LOCUS8954</name>
</gene>
<evidence type="ECO:0000313" key="2">
    <source>
        <dbReference type="Proteomes" id="UP001189429"/>
    </source>
</evidence>
<proteinExistence type="predicted"/>
<protein>
    <submittedName>
        <fullName evidence="1">Uncharacterized protein</fullName>
    </submittedName>
</protein>
<organism evidence="1 2">
    <name type="scientific">Prorocentrum cordatum</name>
    <dbReference type="NCBI Taxonomy" id="2364126"/>
    <lineage>
        <taxon>Eukaryota</taxon>
        <taxon>Sar</taxon>
        <taxon>Alveolata</taxon>
        <taxon>Dinophyceae</taxon>
        <taxon>Prorocentrales</taxon>
        <taxon>Prorocentraceae</taxon>
        <taxon>Prorocentrum</taxon>
    </lineage>
</organism>
<reference evidence="1" key="1">
    <citation type="submission" date="2023-10" db="EMBL/GenBank/DDBJ databases">
        <authorList>
            <person name="Chen Y."/>
            <person name="Shah S."/>
            <person name="Dougan E. K."/>
            <person name="Thang M."/>
            <person name="Chan C."/>
        </authorList>
    </citation>
    <scope>NUCLEOTIDE SEQUENCE [LARGE SCALE GENOMIC DNA]</scope>
</reference>
<dbReference type="Proteomes" id="UP001189429">
    <property type="component" value="Unassembled WGS sequence"/>
</dbReference>
<keyword evidence="2" id="KW-1185">Reference proteome</keyword>
<feature type="non-terminal residue" evidence="1">
    <location>
        <position position="1"/>
    </location>
</feature>
<comment type="caution">
    <text evidence="1">The sequence shown here is derived from an EMBL/GenBank/DDBJ whole genome shotgun (WGS) entry which is preliminary data.</text>
</comment>
<feature type="non-terminal residue" evidence="1">
    <location>
        <position position="355"/>
    </location>
</feature>
<sequence length="355" mass="39394">VEVKSVGISLIGEKPHAEVFAADFRGLELKSDLTSTGRRAMKFPGLRLASTRGLRRSSAGSGQEVRGEEALDVLGAARFLVHRLYVDLMRPCPVVVLSSLDQGRTPFLQLDMILEDVFSRDMELTKVNLCLTPLEVTADDTLIKEARKYLEAAVPRALRSAAGGGALERARCFLTPYNLSWRRAPLAPLGQFVSPRTCKVSQIKLAVFAKLRLDILPDWVYTLAFALSGFKDHLEVDGASLKLPEQQLFGGLAPGGCGALAASPGPFEGNLSAVFEHVQRRYTRLYLKALLSLLNNSNLILGGLLSRHRWKPKNRQRENTFRLPLPLWDEAIRLSDQDLDAFLREDNSLSFPMLR</sequence>
<accession>A0ABN9Q5B2</accession>